<dbReference type="GO" id="GO:0005829">
    <property type="term" value="C:cytosol"/>
    <property type="evidence" value="ECO:0007669"/>
    <property type="project" value="UniProtKB-SubCell"/>
</dbReference>
<dbReference type="PANTHER" id="PTHR46027">
    <property type="entry name" value="PEROXISOMAL TARGETING SIGNAL 2 RECEPTOR"/>
    <property type="match status" value="1"/>
</dbReference>
<dbReference type="Pfam" id="PF00400">
    <property type="entry name" value="WD40"/>
    <property type="match status" value="4"/>
</dbReference>
<dbReference type="PROSITE" id="PS00678">
    <property type="entry name" value="WD_REPEATS_1"/>
    <property type="match status" value="2"/>
</dbReference>
<evidence type="ECO:0000256" key="4">
    <source>
        <dbReference type="ARBA" id="ARBA00022490"/>
    </source>
</evidence>
<dbReference type="InterPro" id="IPR044536">
    <property type="entry name" value="PEX7"/>
</dbReference>
<reference evidence="12" key="2">
    <citation type="submission" date="2025-08" db="UniProtKB">
        <authorList>
            <consortium name="Ensembl"/>
        </authorList>
    </citation>
    <scope>IDENTIFICATION</scope>
</reference>
<dbReference type="GeneTree" id="ENSGT00940000157264"/>
<dbReference type="InterPro" id="IPR001680">
    <property type="entry name" value="WD40_rpt"/>
</dbReference>
<dbReference type="PRINTS" id="PR00320">
    <property type="entry name" value="GPROTEINBRPT"/>
</dbReference>
<proteinExistence type="inferred from homology"/>
<evidence type="ECO:0000256" key="9">
    <source>
        <dbReference type="ARBA" id="ARBA00024017"/>
    </source>
</evidence>
<dbReference type="Ensembl" id="ENSPLOT00000021427.1">
    <property type="protein sequence ID" value="ENSPLOP00000019358.1"/>
    <property type="gene ID" value="ENSPLOG00000014121.1"/>
</dbReference>
<keyword evidence="6" id="KW-0677">Repeat</keyword>
<keyword evidence="7" id="KW-0653">Protein transport</keyword>
<keyword evidence="3" id="KW-0813">Transport</keyword>
<feature type="repeat" description="WD" evidence="11">
    <location>
        <begin position="137"/>
        <end position="173"/>
    </location>
</feature>
<feature type="repeat" description="WD" evidence="11">
    <location>
        <begin position="100"/>
        <end position="136"/>
    </location>
</feature>
<evidence type="ECO:0000256" key="3">
    <source>
        <dbReference type="ARBA" id="ARBA00022448"/>
    </source>
</evidence>
<accession>A0A8C8XN46</accession>
<feature type="repeat" description="WD" evidence="11">
    <location>
        <begin position="180"/>
        <end position="216"/>
    </location>
</feature>
<reference evidence="12" key="1">
    <citation type="journal article" date="2019" name="bioRxiv">
        <title>Long live the king: chromosome-level assembly of the lion (Panthera leo) using linked-read, Hi-C, and long read data.</title>
        <authorList>
            <person name="Armstrong E.E."/>
            <person name="Taylor R.W."/>
            <person name="Miller D.E."/>
            <person name="Kaelin C."/>
            <person name="Barsh G."/>
            <person name="Hadly E.A."/>
            <person name="Petrov D."/>
        </authorList>
    </citation>
    <scope>NUCLEOTIDE SEQUENCE [LARGE SCALE GENOMIC DNA]</scope>
</reference>
<dbReference type="InterPro" id="IPR015943">
    <property type="entry name" value="WD40/YVTN_repeat-like_dom_sf"/>
</dbReference>
<evidence type="ECO:0000256" key="2">
    <source>
        <dbReference type="ARBA" id="ARBA00004514"/>
    </source>
</evidence>
<dbReference type="Proteomes" id="UP000694399">
    <property type="component" value="Chromosome B3"/>
</dbReference>
<dbReference type="PROSITE" id="PS50294">
    <property type="entry name" value="WD_REPEATS_REGION"/>
    <property type="match status" value="2"/>
</dbReference>
<dbReference type="Gene3D" id="2.130.10.10">
    <property type="entry name" value="YVTN repeat-like/Quinoprotein amine dehydrogenase"/>
    <property type="match status" value="1"/>
</dbReference>
<evidence type="ECO:0000313" key="13">
    <source>
        <dbReference type="Proteomes" id="UP000694399"/>
    </source>
</evidence>
<feature type="repeat" description="WD" evidence="11">
    <location>
        <begin position="224"/>
        <end position="266"/>
    </location>
</feature>
<reference evidence="12" key="3">
    <citation type="submission" date="2025-09" db="UniProtKB">
        <authorList>
            <consortium name="Ensembl"/>
        </authorList>
    </citation>
    <scope>IDENTIFICATION</scope>
</reference>
<dbReference type="InterPro" id="IPR019775">
    <property type="entry name" value="WD40_repeat_CS"/>
</dbReference>
<dbReference type="InterPro" id="IPR020472">
    <property type="entry name" value="WD40_PAC1"/>
</dbReference>
<dbReference type="InterPro" id="IPR036322">
    <property type="entry name" value="WD40_repeat_dom_sf"/>
</dbReference>
<dbReference type="PANTHER" id="PTHR46027:SF1">
    <property type="entry name" value="PEROXISOMAL TARGETING SIGNAL 2 RECEPTOR"/>
    <property type="match status" value="1"/>
</dbReference>
<keyword evidence="8" id="KW-0576">Peroxisome</keyword>
<dbReference type="GO" id="GO:0016558">
    <property type="term" value="P:protein import into peroxisome matrix"/>
    <property type="evidence" value="ECO:0007669"/>
    <property type="project" value="InterPro"/>
</dbReference>
<comment type="subcellular location">
    <subcellularLocation>
        <location evidence="2">Cytoplasm</location>
        <location evidence="2">Cytosol</location>
    </subcellularLocation>
    <subcellularLocation>
        <location evidence="1">Peroxisome matrix</location>
    </subcellularLocation>
</comment>
<keyword evidence="5 11" id="KW-0853">WD repeat</keyword>
<dbReference type="GO" id="GO:0005782">
    <property type="term" value="C:peroxisomal matrix"/>
    <property type="evidence" value="ECO:0007669"/>
    <property type="project" value="UniProtKB-SubCell"/>
</dbReference>
<evidence type="ECO:0000256" key="5">
    <source>
        <dbReference type="ARBA" id="ARBA00022574"/>
    </source>
</evidence>
<dbReference type="SUPFAM" id="SSF50978">
    <property type="entry name" value="WD40 repeat-like"/>
    <property type="match status" value="1"/>
</dbReference>
<gene>
    <name evidence="12" type="primary">PEX7</name>
</gene>
<organism evidence="12 13">
    <name type="scientific">Panthera leo</name>
    <name type="common">Lion</name>
    <dbReference type="NCBI Taxonomy" id="9689"/>
    <lineage>
        <taxon>Eukaryota</taxon>
        <taxon>Metazoa</taxon>
        <taxon>Chordata</taxon>
        <taxon>Craniata</taxon>
        <taxon>Vertebrata</taxon>
        <taxon>Euteleostomi</taxon>
        <taxon>Mammalia</taxon>
        <taxon>Eutheria</taxon>
        <taxon>Laurasiatheria</taxon>
        <taxon>Carnivora</taxon>
        <taxon>Feliformia</taxon>
        <taxon>Felidae</taxon>
        <taxon>Pantherinae</taxon>
        <taxon>Panthera</taxon>
    </lineage>
</organism>
<evidence type="ECO:0000256" key="6">
    <source>
        <dbReference type="ARBA" id="ARBA00022737"/>
    </source>
</evidence>
<sequence length="309" mass="35140">MLAYSSSNLRNKTLPMLLEPLLTDAIFCLLFSDSTLLPPLFFPPLFPEVTTNCEFLFLFSFLFRFTTYVCIPKSLIVLHDFDLWVISSSMDECQRGVKMVYSVDWSQTRGEQLVVSGSWDQTVKLWDPTVGKSLCTFRGHESVIYSTIWSPHIPGCFASASGDQTLRIWDVKSTGVRIVVPAHQAEILSCDWCKYNENLLVTGAVDCSLRGWDLRNIRQPVFELLGHTYAIRRVKFSPFHASVLASCSYDFTVRFWNFSKPDPLLETVEHHTEFTCGLDLSLQSPTQVADCAWDETIKIYDPVCLTMPA</sequence>
<dbReference type="PROSITE" id="PS50082">
    <property type="entry name" value="WD_REPEATS_2"/>
    <property type="match status" value="4"/>
</dbReference>
<evidence type="ECO:0000256" key="11">
    <source>
        <dbReference type="PROSITE-ProRule" id="PRU00221"/>
    </source>
</evidence>
<keyword evidence="13" id="KW-1185">Reference proteome</keyword>
<evidence type="ECO:0000313" key="12">
    <source>
        <dbReference type="Ensembl" id="ENSPLOP00000019358.1"/>
    </source>
</evidence>
<evidence type="ECO:0000256" key="10">
    <source>
        <dbReference type="ARBA" id="ARBA00032565"/>
    </source>
</evidence>
<evidence type="ECO:0000256" key="1">
    <source>
        <dbReference type="ARBA" id="ARBA00004253"/>
    </source>
</evidence>
<evidence type="ECO:0000256" key="7">
    <source>
        <dbReference type="ARBA" id="ARBA00022927"/>
    </source>
</evidence>
<dbReference type="GO" id="GO:0005053">
    <property type="term" value="F:peroxisome matrix targeting signal-2 binding"/>
    <property type="evidence" value="ECO:0007669"/>
    <property type="project" value="InterPro"/>
</dbReference>
<protein>
    <recommendedName>
        <fullName evidence="10">Peroxin-7</fullName>
    </recommendedName>
</protein>
<comment type="similarity">
    <text evidence="9">Belongs to the WD repeat peroxin-7 family.</text>
</comment>
<evidence type="ECO:0000256" key="8">
    <source>
        <dbReference type="ARBA" id="ARBA00023140"/>
    </source>
</evidence>
<name>A0A8C8XN46_PANLE</name>
<keyword evidence="4" id="KW-0963">Cytoplasm</keyword>
<dbReference type="SMART" id="SM00320">
    <property type="entry name" value="WD40"/>
    <property type="match status" value="5"/>
</dbReference>
<dbReference type="AlphaFoldDB" id="A0A8C8XN46"/>